<protein>
    <submittedName>
        <fullName evidence="3">Chloramphenicol acetyltransferase</fullName>
    </submittedName>
</protein>
<proteinExistence type="inferred from homology"/>
<dbReference type="InterPro" id="IPR051159">
    <property type="entry name" value="Hexapeptide_acetyltransf"/>
</dbReference>
<dbReference type="CDD" id="cd05825">
    <property type="entry name" value="LbH_wcaF_like"/>
    <property type="match status" value="1"/>
</dbReference>
<evidence type="ECO:0000313" key="3">
    <source>
        <dbReference type="EMBL" id="EEH13760.1"/>
    </source>
</evidence>
<evidence type="ECO:0000256" key="2">
    <source>
        <dbReference type="ARBA" id="ARBA00022679"/>
    </source>
</evidence>
<dbReference type="EMBL" id="ACJD01000006">
    <property type="protein sequence ID" value="EEH13760.1"/>
    <property type="molecule type" value="Genomic_DNA"/>
</dbReference>
<accession>C0G9Z6</accession>
<keyword evidence="2 3" id="KW-0808">Transferase</keyword>
<dbReference type="Proteomes" id="UP000003678">
    <property type="component" value="Unassembled WGS sequence"/>
</dbReference>
<reference evidence="3 4" key="1">
    <citation type="submission" date="2009-03" db="EMBL/GenBank/DDBJ databases">
        <authorList>
            <person name="Setubal J.C."/>
            <person name="Boyle S."/>
            <person name="Crasta O.R."/>
            <person name="Gillespie J.J."/>
            <person name="Kenyon R.W."/>
            <person name="Lu J."/>
            <person name="Mane S."/>
            <person name="Nagrani S."/>
            <person name="Shallom J.M."/>
            <person name="Shallom S."/>
            <person name="Shukla M."/>
            <person name="Snyder E.E."/>
            <person name="Sobral B.W."/>
            <person name="Wattam A.R."/>
            <person name="Will R."/>
            <person name="Williams K."/>
            <person name="Yoo H."/>
            <person name="Bruce D.H."/>
            <person name="Detter C."/>
            <person name="Munk C."/>
            <person name="Brettin T.S."/>
            <person name="Ficht T."/>
        </authorList>
    </citation>
    <scope>NUCLEOTIDE SEQUENCE [LARGE SCALE GENOMIC DNA]</scope>
    <source>
        <strain evidence="3 4">Cudo</strain>
    </source>
</reference>
<comment type="similarity">
    <text evidence="1">Belongs to the transferase hexapeptide repeat family.</text>
</comment>
<dbReference type="AlphaFoldDB" id="C0G9Z6"/>
<dbReference type="Gene3D" id="2.160.10.10">
    <property type="entry name" value="Hexapeptide repeat proteins"/>
    <property type="match status" value="1"/>
</dbReference>
<dbReference type="SUPFAM" id="SSF51161">
    <property type="entry name" value="Trimeric LpxA-like enzymes"/>
    <property type="match status" value="1"/>
</dbReference>
<dbReference type="PANTHER" id="PTHR23416:SF23">
    <property type="entry name" value="ACETYLTRANSFERASE C18B11.09C-RELATED"/>
    <property type="match status" value="1"/>
</dbReference>
<dbReference type="GO" id="GO:0005829">
    <property type="term" value="C:cytosol"/>
    <property type="evidence" value="ECO:0007669"/>
    <property type="project" value="TreeGrafter"/>
</dbReference>
<comment type="caution">
    <text evidence="3">The sequence shown here is derived from an EMBL/GenBank/DDBJ whole genome shotgun (WGS) entry which is preliminary data.</text>
</comment>
<gene>
    <name evidence="3" type="ORF">BCETI_6000737</name>
</gene>
<evidence type="ECO:0000256" key="1">
    <source>
        <dbReference type="ARBA" id="ARBA00007274"/>
    </source>
</evidence>
<dbReference type="GO" id="GO:0008374">
    <property type="term" value="F:O-acyltransferase activity"/>
    <property type="evidence" value="ECO:0007669"/>
    <property type="project" value="TreeGrafter"/>
</dbReference>
<sequence length="226" mass="24415">MCHSQSIRLSADVAAAFLKVFAMTITQSGSPHSIAGRKQTSRPLEGGATFTLKHRLQRLLWQAAWLALAAWTPSCLWRWRGMVLNAFGADIHKSAIVRASAHIWWPGNLSMGAHSSLGPGAICYNVAPVTLAPFAIVSQRAHLCTAGHDIDQASFPLTAAPIHIAAYGWVAAEAFVGPGVHIGEGAVLGARSVSFRDLDAWAVYTGNPAKPVRQRRKNTDYSIHRF</sequence>
<evidence type="ECO:0000313" key="4">
    <source>
        <dbReference type="Proteomes" id="UP000003678"/>
    </source>
</evidence>
<dbReference type="InterPro" id="IPR011004">
    <property type="entry name" value="Trimer_LpxA-like_sf"/>
</dbReference>
<name>C0G9Z6_9HYPH</name>
<dbReference type="PANTHER" id="PTHR23416">
    <property type="entry name" value="SIALIC ACID SYNTHASE-RELATED"/>
    <property type="match status" value="1"/>
</dbReference>
<organism evidence="3 4">
    <name type="scientific">Brucella ceti str. Cudo</name>
    <dbReference type="NCBI Taxonomy" id="595497"/>
    <lineage>
        <taxon>Bacteria</taxon>
        <taxon>Pseudomonadati</taxon>
        <taxon>Pseudomonadota</taxon>
        <taxon>Alphaproteobacteria</taxon>
        <taxon>Hyphomicrobiales</taxon>
        <taxon>Brucellaceae</taxon>
        <taxon>Brucella/Ochrobactrum group</taxon>
        <taxon>Brucella</taxon>
    </lineage>
</organism>